<dbReference type="OrthoDB" id="1506770at2759"/>
<organism evidence="3 4">
    <name type="scientific">Striga hermonthica</name>
    <name type="common">Purple witchweed</name>
    <name type="synonym">Buchnera hermonthica</name>
    <dbReference type="NCBI Taxonomy" id="68872"/>
    <lineage>
        <taxon>Eukaryota</taxon>
        <taxon>Viridiplantae</taxon>
        <taxon>Streptophyta</taxon>
        <taxon>Embryophyta</taxon>
        <taxon>Tracheophyta</taxon>
        <taxon>Spermatophyta</taxon>
        <taxon>Magnoliopsida</taxon>
        <taxon>eudicotyledons</taxon>
        <taxon>Gunneridae</taxon>
        <taxon>Pentapetalae</taxon>
        <taxon>asterids</taxon>
        <taxon>lamiids</taxon>
        <taxon>Lamiales</taxon>
        <taxon>Orobanchaceae</taxon>
        <taxon>Buchnereae</taxon>
        <taxon>Striga</taxon>
    </lineage>
</organism>
<evidence type="ECO:0000256" key="2">
    <source>
        <dbReference type="SAM" id="MobiDB-lite"/>
    </source>
</evidence>
<reference evidence="3" key="1">
    <citation type="submission" date="2019-12" db="EMBL/GenBank/DDBJ databases">
        <authorList>
            <person name="Scholes J."/>
        </authorList>
    </citation>
    <scope>NUCLEOTIDE SEQUENCE</scope>
</reference>
<feature type="coiled-coil region" evidence="1">
    <location>
        <begin position="261"/>
        <end position="312"/>
    </location>
</feature>
<dbReference type="AlphaFoldDB" id="A0A9N7RN65"/>
<dbReference type="EMBL" id="CACSLK010031421">
    <property type="protein sequence ID" value="CAA0838764.1"/>
    <property type="molecule type" value="Genomic_DNA"/>
</dbReference>
<keyword evidence="4" id="KW-1185">Reference proteome</keyword>
<evidence type="ECO:0000313" key="3">
    <source>
        <dbReference type="EMBL" id="CAA0838764.1"/>
    </source>
</evidence>
<proteinExistence type="predicted"/>
<gene>
    <name evidence="3" type="ORF">SHERM_05340</name>
</gene>
<evidence type="ECO:0000256" key="1">
    <source>
        <dbReference type="SAM" id="Coils"/>
    </source>
</evidence>
<name>A0A9N7RN65_STRHE</name>
<sequence length="333" mass="38115">MMKREDTASFTPDNFSPPDAPPGFLPQPPRNSAAADVDTTGDQNPGDYRKKSVSPEWYWPRRTSRKRSRPDFYKPPPARTPQPAEGPRRRGRPPKARLVSPLPLKETEPRNPNQASPNPSQKLQEHVLCFSNKSSQTSKELSSSDADRQLIEPSHLYKFGRENNLNWKTSDIVVSEKQAGEATDISNFQNRNFDPKILHVANALDHMPGWTECQSTVNHSKVDLAPVWDAENMKVNVQWLHERLDEIMVAVKLTDEEKVLVDEKKERLVNLDIKKEELELRKGQLERLRSDIDDLEAHVAREVVMVEELNRKIGARQSRCSEFQHAYLMDGLV</sequence>
<feature type="compositionally biased region" description="Polar residues" evidence="2">
    <location>
        <begin position="110"/>
        <end position="122"/>
    </location>
</feature>
<comment type="caution">
    <text evidence="3">The sequence shown here is derived from an EMBL/GenBank/DDBJ whole genome shotgun (WGS) entry which is preliminary data.</text>
</comment>
<dbReference type="Proteomes" id="UP001153555">
    <property type="component" value="Unassembled WGS sequence"/>
</dbReference>
<protein>
    <submittedName>
        <fullName evidence="3">Uncharacterized protein</fullName>
    </submittedName>
</protein>
<feature type="region of interest" description="Disordered" evidence="2">
    <location>
        <begin position="1"/>
        <end position="122"/>
    </location>
</feature>
<feature type="compositionally biased region" description="Pro residues" evidence="2">
    <location>
        <begin position="18"/>
        <end position="29"/>
    </location>
</feature>
<evidence type="ECO:0000313" key="4">
    <source>
        <dbReference type="Proteomes" id="UP001153555"/>
    </source>
</evidence>
<accession>A0A9N7RN65</accession>
<keyword evidence="1" id="KW-0175">Coiled coil</keyword>